<accession>A0A310S5N8</accession>
<gene>
    <name evidence="2" type="ORF">WN48_11250</name>
</gene>
<dbReference type="AlphaFoldDB" id="A0A310S5N8"/>
<feature type="compositionally biased region" description="Basic and acidic residues" evidence="1">
    <location>
        <begin position="1"/>
        <end position="28"/>
    </location>
</feature>
<organism evidence="2 3">
    <name type="scientific">Eufriesea mexicana</name>
    <dbReference type="NCBI Taxonomy" id="516756"/>
    <lineage>
        <taxon>Eukaryota</taxon>
        <taxon>Metazoa</taxon>
        <taxon>Ecdysozoa</taxon>
        <taxon>Arthropoda</taxon>
        <taxon>Hexapoda</taxon>
        <taxon>Insecta</taxon>
        <taxon>Pterygota</taxon>
        <taxon>Neoptera</taxon>
        <taxon>Endopterygota</taxon>
        <taxon>Hymenoptera</taxon>
        <taxon>Apocrita</taxon>
        <taxon>Aculeata</taxon>
        <taxon>Apoidea</taxon>
        <taxon>Anthophila</taxon>
        <taxon>Apidae</taxon>
        <taxon>Eufriesea</taxon>
    </lineage>
</organism>
<keyword evidence="3" id="KW-1185">Reference proteome</keyword>
<protein>
    <submittedName>
        <fullName evidence="2">Uncharacterized protein</fullName>
    </submittedName>
</protein>
<evidence type="ECO:0000256" key="1">
    <source>
        <dbReference type="SAM" id="MobiDB-lite"/>
    </source>
</evidence>
<dbReference type="EMBL" id="KQ769211">
    <property type="protein sequence ID" value="OAD52894.1"/>
    <property type="molecule type" value="Genomic_DNA"/>
</dbReference>
<sequence length="93" mass="10645">MKEGSRDDQRRREDEEIERQRCEIHDALRSIGASETVKTDEQEQDEEGEEELKSSSFNVYLLTVEEQLTCVVTARCLYGQMVSLTKSNGNSQA</sequence>
<reference evidence="2 3" key="1">
    <citation type="submission" date="2015-07" db="EMBL/GenBank/DDBJ databases">
        <title>The genome of Eufriesea mexicana.</title>
        <authorList>
            <person name="Pan H."/>
            <person name="Kapheim K."/>
        </authorList>
    </citation>
    <scope>NUCLEOTIDE SEQUENCE [LARGE SCALE GENOMIC DNA]</scope>
    <source>
        <strain evidence="2">0111107269</strain>
        <tissue evidence="2">Whole body</tissue>
    </source>
</reference>
<dbReference type="Proteomes" id="UP000250275">
    <property type="component" value="Unassembled WGS sequence"/>
</dbReference>
<proteinExistence type="predicted"/>
<evidence type="ECO:0000313" key="3">
    <source>
        <dbReference type="Proteomes" id="UP000250275"/>
    </source>
</evidence>
<feature type="region of interest" description="Disordered" evidence="1">
    <location>
        <begin position="1"/>
        <end position="54"/>
    </location>
</feature>
<name>A0A310S5N8_9HYME</name>
<evidence type="ECO:0000313" key="2">
    <source>
        <dbReference type="EMBL" id="OAD52894.1"/>
    </source>
</evidence>